<feature type="active site" evidence="5">
    <location>
        <position position="241"/>
    </location>
</feature>
<dbReference type="EMBL" id="FUXE01000007">
    <property type="protein sequence ID" value="SJZ68299.1"/>
    <property type="molecule type" value="Genomic_DNA"/>
</dbReference>
<evidence type="ECO:0000313" key="8">
    <source>
        <dbReference type="EMBL" id="SJZ68299.1"/>
    </source>
</evidence>
<feature type="binding site" evidence="5">
    <location>
        <position position="49"/>
    </location>
    <ligand>
        <name>substrate</name>
    </ligand>
</feature>
<comment type="caution">
    <text evidence="5">Lacks conserved residue(s) required for the propagation of feature annotation.</text>
</comment>
<evidence type="ECO:0000256" key="2">
    <source>
        <dbReference type="ARBA" id="ARBA00023002"/>
    </source>
</evidence>
<comment type="subcellular location">
    <subcellularLocation>
        <location evidence="5">Cytoplasm</location>
    </subcellularLocation>
</comment>
<dbReference type="GO" id="GO:0016618">
    <property type="term" value="F:hydroxypyruvate reductase [NAD(P)H] activity"/>
    <property type="evidence" value="ECO:0007669"/>
    <property type="project" value="TreeGrafter"/>
</dbReference>
<comment type="subunit">
    <text evidence="5">Homodimer.</text>
</comment>
<dbReference type="Pfam" id="PF00389">
    <property type="entry name" value="2-Hacid_dh"/>
    <property type="match status" value="1"/>
</dbReference>
<sequence length="375" mass="41506">MPTRLIADASLPYIKGVLEPVADVLYLPSQEITRARIIAERAEGLLIRSVTRCNATLLEGTAIRFIATATAGFDHIDTAYCAAQGIEWHNAPGCNARGVAHWVMCALSLMAVQRRRPLKEESLGIVGVGNVGRNLLQMAEGWVGEILLCDPPRAEQEGAEEFHSLEHLAEHCSLLSFHTPLTREGCYPTYHLINSKLLAHSSPRTIVLNAARGGVADSQVLLQALRSGGIESAMLDCWEGEPHIKEELLPFVHHATPHIAGFSAEGKARGSRSVVEDTLRFFGWEGIDLSVIKVPDLEHPFITIPPEHALWLEEVFLQTSDTIRQVEVVLRKNPSLFEAHRVNYPFHREPEAYIAIGGNAHQRAILQRIGFRLET</sequence>
<evidence type="ECO:0000256" key="1">
    <source>
        <dbReference type="ARBA" id="ARBA00022490"/>
    </source>
</evidence>
<dbReference type="HAMAP" id="MF_01825">
    <property type="entry name" value="PdxB"/>
    <property type="match status" value="1"/>
</dbReference>
<comment type="similarity">
    <text evidence="5">Belongs to the D-isomer specific 2-hydroxyacid dehydrogenase family. PdxB subfamily.</text>
</comment>
<evidence type="ECO:0000256" key="5">
    <source>
        <dbReference type="HAMAP-Rule" id="MF_01825"/>
    </source>
</evidence>
<dbReference type="InterPro" id="IPR029752">
    <property type="entry name" value="D-isomer_DH_CS1"/>
</dbReference>
<keyword evidence="1 5" id="KW-0963">Cytoplasm</keyword>
<gene>
    <name evidence="5" type="primary">pdxB</name>
    <name evidence="8" type="ORF">SAMN02745171_00843</name>
</gene>
<dbReference type="PANTHER" id="PTHR10996:SF178">
    <property type="entry name" value="2-HYDROXYACID DEHYDROGENASE YGL185C-RELATED"/>
    <property type="match status" value="1"/>
</dbReference>
<keyword evidence="3 5" id="KW-0520">NAD</keyword>
<dbReference type="GO" id="GO:0030267">
    <property type="term" value="F:glyoxylate reductase (NADPH) activity"/>
    <property type="evidence" value="ECO:0007669"/>
    <property type="project" value="TreeGrafter"/>
</dbReference>
<accession>A0A1T4MMJ7</accession>
<comment type="pathway">
    <text evidence="5">Cofactor biosynthesis; pyridoxine 5'-phosphate biosynthesis; pyridoxine 5'-phosphate from D-erythrose 4-phosphate: step 2/5.</text>
</comment>
<keyword evidence="2 5" id="KW-0560">Oxidoreductase</keyword>
<dbReference type="AlphaFoldDB" id="A0A1T4MMJ7"/>
<feature type="binding site" evidence="5">
    <location>
        <position position="150"/>
    </location>
    <ligand>
        <name>NAD(+)</name>
        <dbReference type="ChEBI" id="CHEBI:57540"/>
    </ligand>
</feature>
<dbReference type="GO" id="GO:0005829">
    <property type="term" value="C:cytosol"/>
    <property type="evidence" value="ECO:0007669"/>
    <property type="project" value="TreeGrafter"/>
</dbReference>
<dbReference type="EC" id="1.1.1.290" evidence="5"/>
<dbReference type="CDD" id="cd12158">
    <property type="entry name" value="ErythrP_dh"/>
    <property type="match status" value="1"/>
</dbReference>
<dbReference type="RefSeq" id="WP_078736783.1">
    <property type="nucleotide sequence ID" value="NZ_FUXE01000007.1"/>
</dbReference>
<feature type="active site" description="Proton donor" evidence="5">
    <location>
        <position position="258"/>
    </location>
</feature>
<reference evidence="9" key="1">
    <citation type="submission" date="2017-02" db="EMBL/GenBank/DDBJ databases">
        <authorList>
            <person name="Varghese N."/>
            <person name="Submissions S."/>
        </authorList>
    </citation>
    <scope>NUCLEOTIDE SEQUENCE [LARGE SCALE GENOMIC DNA]</scope>
    <source>
        <strain evidence="9">ATCC 51356</strain>
    </source>
</reference>
<organism evidence="8 9">
    <name type="scientific">Porphyromonas circumdentaria</name>
    <dbReference type="NCBI Taxonomy" id="29524"/>
    <lineage>
        <taxon>Bacteria</taxon>
        <taxon>Pseudomonadati</taxon>
        <taxon>Bacteroidota</taxon>
        <taxon>Bacteroidia</taxon>
        <taxon>Bacteroidales</taxon>
        <taxon>Porphyromonadaceae</taxon>
        <taxon>Porphyromonas</taxon>
    </lineage>
</organism>
<feature type="binding site" evidence="5">
    <location>
        <position position="179"/>
    </location>
    <ligand>
        <name>NAD(+)</name>
        <dbReference type="ChEBI" id="CHEBI:57540"/>
    </ligand>
</feature>
<keyword evidence="9" id="KW-1185">Reference proteome</keyword>
<dbReference type="InterPro" id="IPR050223">
    <property type="entry name" value="D-isomer_2-hydroxyacid_DH"/>
</dbReference>
<dbReference type="OrthoDB" id="1522997at2"/>
<evidence type="ECO:0000259" key="7">
    <source>
        <dbReference type="Pfam" id="PF02826"/>
    </source>
</evidence>
<dbReference type="Proteomes" id="UP000190121">
    <property type="component" value="Unassembled WGS sequence"/>
</dbReference>
<dbReference type="InterPro" id="IPR036291">
    <property type="entry name" value="NAD(P)-bd_dom_sf"/>
</dbReference>
<evidence type="ECO:0000259" key="6">
    <source>
        <dbReference type="Pfam" id="PF00389"/>
    </source>
</evidence>
<dbReference type="GO" id="GO:0008615">
    <property type="term" value="P:pyridoxine biosynthetic process"/>
    <property type="evidence" value="ECO:0007669"/>
    <property type="project" value="UniProtKB-UniRule"/>
</dbReference>
<dbReference type="SUPFAM" id="SSF51735">
    <property type="entry name" value="NAD(P)-binding Rossmann-fold domains"/>
    <property type="match status" value="1"/>
</dbReference>
<feature type="binding site" evidence="5">
    <location>
        <position position="261"/>
    </location>
    <ligand>
        <name>NAD(+)</name>
        <dbReference type="ChEBI" id="CHEBI:57540"/>
    </ligand>
</feature>
<comment type="function">
    <text evidence="5">Catalyzes the oxidation of erythronate-4-phosphate to 3-hydroxy-2-oxo-4-phosphonooxybutanoate.</text>
</comment>
<dbReference type="PANTHER" id="PTHR10996">
    <property type="entry name" value="2-HYDROXYACID DEHYDROGENASE-RELATED"/>
    <property type="match status" value="1"/>
</dbReference>
<dbReference type="GO" id="GO:0051287">
    <property type="term" value="F:NAD binding"/>
    <property type="evidence" value="ECO:0007669"/>
    <property type="project" value="InterPro"/>
</dbReference>
<name>A0A1T4MMJ7_9PORP</name>
<dbReference type="InterPro" id="IPR020921">
    <property type="entry name" value="Erythronate-4-P_DHase"/>
</dbReference>
<dbReference type="InterPro" id="IPR006140">
    <property type="entry name" value="D-isomer_DH_NAD-bd"/>
</dbReference>
<keyword evidence="4 5" id="KW-0664">Pyridoxine biosynthesis</keyword>
<evidence type="ECO:0000256" key="4">
    <source>
        <dbReference type="ARBA" id="ARBA00023096"/>
    </source>
</evidence>
<proteinExistence type="inferred from homology"/>
<dbReference type="GO" id="GO:0033711">
    <property type="term" value="F:4-phosphoerythronate dehydrogenase activity"/>
    <property type="evidence" value="ECO:0007669"/>
    <property type="project" value="UniProtKB-EC"/>
</dbReference>
<dbReference type="STRING" id="29524.SAMN02745171_00843"/>
<dbReference type="SUPFAM" id="SSF52283">
    <property type="entry name" value="Formate/glycerate dehydrogenase catalytic domain-like"/>
    <property type="match status" value="1"/>
</dbReference>
<dbReference type="InterPro" id="IPR006139">
    <property type="entry name" value="D-isomer_2_OHA_DH_cat_dom"/>
</dbReference>
<evidence type="ECO:0000313" key="9">
    <source>
        <dbReference type="Proteomes" id="UP000190121"/>
    </source>
</evidence>
<feature type="domain" description="D-isomer specific 2-hydroxyacid dehydrogenase catalytic" evidence="6">
    <location>
        <begin position="35"/>
        <end position="282"/>
    </location>
</feature>
<feature type="binding site" evidence="5">
    <location>
        <position position="236"/>
    </location>
    <ligand>
        <name>NAD(+)</name>
        <dbReference type="ChEBI" id="CHEBI:57540"/>
    </ligand>
</feature>
<dbReference type="PROSITE" id="PS00065">
    <property type="entry name" value="D_2_HYDROXYACID_DH_1"/>
    <property type="match status" value="1"/>
</dbReference>
<protein>
    <recommendedName>
        <fullName evidence="5">Erythronate-4-phosphate dehydrogenase</fullName>
        <ecNumber evidence="5">1.1.1.290</ecNumber>
    </recommendedName>
</protein>
<evidence type="ECO:0000256" key="3">
    <source>
        <dbReference type="ARBA" id="ARBA00023027"/>
    </source>
</evidence>
<feature type="active site" evidence="5">
    <location>
        <position position="212"/>
    </location>
</feature>
<feature type="domain" description="D-isomer specific 2-hydroxyacid dehydrogenase NAD-binding" evidence="7">
    <location>
        <begin position="116"/>
        <end position="260"/>
    </location>
</feature>
<dbReference type="Gene3D" id="3.40.50.720">
    <property type="entry name" value="NAD(P)-binding Rossmann-like Domain"/>
    <property type="match status" value="2"/>
</dbReference>
<comment type="catalytic activity">
    <reaction evidence="5">
        <text>4-phospho-D-erythronate + NAD(+) = (R)-3-hydroxy-2-oxo-4-phosphooxybutanoate + NADH + H(+)</text>
        <dbReference type="Rhea" id="RHEA:18829"/>
        <dbReference type="ChEBI" id="CHEBI:15378"/>
        <dbReference type="ChEBI" id="CHEBI:57540"/>
        <dbReference type="ChEBI" id="CHEBI:57945"/>
        <dbReference type="ChEBI" id="CHEBI:58538"/>
        <dbReference type="ChEBI" id="CHEBI:58766"/>
        <dbReference type="EC" id="1.1.1.290"/>
    </reaction>
</comment>
<dbReference type="UniPathway" id="UPA00244">
    <property type="reaction ID" value="UER00310"/>
</dbReference>
<dbReference type="Pfam" id="PF02826">
    <property type="entry name" value="2-Hacid_dh_C"/>
    <property type="match status" value="1"/>
</dbReference>
<feature type="binding site" evidence="5">
    <location>
        <position position="70"/>
    </location>
    <ligand>
        <name>substrate</name>
    </ligand>
</feature>